<dbReference type="AlphaFoldDB" id="A0A2U1LHC0"/>
<feature type="compositionally biased region" description="Polar residues" evidence="8">
    <location>
        <begin position="170"/>
        <end position="180"/>
    </location>
</feature>
<dbReference type="Pfam" id="PF02229">
    <property type="entry name" value="PC4"/>
    <property type="match status" value="1"/>
</dbReference>
<evidence type="ECO:0000259" key="9">
    <source>
        <dbReference type="PROSITE" id="PS50158"/>
    </source>
</evidence>
<evidence type="ECO:0000256" key="8">
    <source>
        <dbReference type="SAM" id="MobiDB-lite"/>
    </source>
</evidence>
<dbReference type="SUPFAM" id="SSF57756">
    <property type="entry name" value="Retrovirus zinc finger-like domains"/>
    <property type="match status" value="1"/>
</dbReference>
<dbReference type="InterPro" id="IPR001878">
    <property type="entry name" value="Znf_CCHC"/>
</dbReference>
<evidence type="ECO:0000256" key="7">
    <source>
        <dbReference type="PROSITE-ProRule" id="PRU00047"/>
    </source>
</evidence>
<dbReference type="InterPro" id="IPR003173">
    <property type="entry name" value="PC4_C"/>
</dbReference>
<feature type="domain" description="CCHC-type" evidence="9">
    <location>
        <begin position="278"/>
        <end position="292"/>
    </location>
</feature>
<dbReference type="Gene3D" id="2.30.31.10">
    <property type="entry name" value="Transcriptional Coactivator Pc4, Chain A"/>
    <property type="match status" value="1"/>
</dbReference>
<dbReference type="Proteomes" id="UP000245207">
    <property type="component" value="Unassembled WGS sequence"/>
</dbReference>
<evidence type="ECO:0000256" key="6">
    <source>
        <dbReference type="ARBA" id="ARBA00023242"/>
    </source>
</evidence>
<dbReference type="InterPro" id="IPR009044">
    <property type="entry name" value="ssDNA-bd_transcriptional_reg"/>
</dbReference>
<dbReference type="InterPro" id="IPR036875">
    <property type="entry name" value="Znf_CCHC_sf"/>
</dbReference>
<name>A0A2U1LHC0_ARTAN</name>
<sequence length="301" mass="34324">MESDHQNLLHLQLEQTVIKILKSSNLDTATELSVRNDAQKLLGVDLSDLASKQLVRRTVESYLLSTSPENEDTEAVEEVPVNYDGGGRIICRLPGMSRVSVKNSEGSKLVSIRKYYDKMGKVFPLGQGITLNPKEWSAFQSSFPDIEEAITKIESRMREEKGIGRKQTETEASNPSTSMAPQPRVRERLQTEAETSVFPPQPLIPIATTRFTGKNYYCWKRQMEFCLNQLRISSVLIIPCPKIPVSPHASFEEITHEEDYRSQQKRENGLKKDPKRLCFGCHKEGHIQRDCPLRRSYRRDG</sequence>
<dbReference type="SUPFAM" id="SSF54447">
    <property type="entry name" value="ssDNA-binding transcriptional regulator domain"/>
    <property type="match status" value="1"/>
</dbReference>
<evidence type="ECO:0000313" key="10">
    <source>
        <dbReference type="EMBL" id="PWA48383.1"/>
    </source>
</evidence>
<evidence type="ECO:0000256" key="4">
    <source>
        <dbReference type="ARBA" id="ARBA00023125"/>
    </source>
</evidence>
<protein>
    <submittedName>
        <fullName evidence="10">Zinc knuckle CCHC-type</fullName>
    </submittedName>
</protein>
<keyword evidence="7" id="KW-0862">Zinc</keyword>
<organism evidence="10 11">
    <name type="scientific">Artemisia annua</name>
    <name type="common">Sweet wormwood</name>
    <dbReference type="NCBI Taxonomy" id="35608"/>
    <lineage>
        <taxon>Eukaryota</taxon>
        <taxon>Viridiplantae</taxon>
        <taxon>Streptophyta</taxon>
        <taxon>Embryophyta</taxon>
        <taxon>Tracheophyta</taxon>
        <taxon>Spermatophyta</taxon>
        <taxon>Magnoliopsida</taxon>
        <taxon>eudicotyledons</taxon>
        <taxon>Gunneridae</taxon>
        <taxon>Pentapetalae</taxon>
        <taxon>asterids</taxon>
        <taxon>campanulids</taxon>
        <taxon>Asterales</taxon>
        <taxon>Asteraceae</taxon>
        <taxon>Asteroideae</taxon>
        <taxon>Anthemideae</taxon>
        <taxon>Artemisiinae</taxon>
        <taxon>Artemisia</taxon>
    </lineage>
</organism>
<keyword evidence="11" id="KW-1185">Reference proteome</keyword>
<dbReference type="Pfam" id="PF08766">
    <property type="entry name" value="DEK_C"/>
    <property type="match status" value="1"/>
</dbReference>
<dbReference type="GO" id="GO:0008270">
    <property type="term" value="F:zinc ion binding"/>
    <property type="evidence" value="ECO:0007669"/>
    <property type="project" value="UniProtKB-KW"/>
</dbReference>
<dbReference type="GO" id="GO:0003677">
    <property type="term" value="F:DNA binding"/>
    <property type="evidence" value="ECO:0007669"/>
    <property type="project" value="UniProtKB-KW"/>
</dbReference>
<evidence type="ECO:0000313" key="11">
    <source>
        <dbReference type="Proteomes" id="UP000245207"/>
    </source>
</evidence>
<keyword evidence="7" id="KW-0479">Metal-binding</keyword>
<comment type="subcellular location">
    <subcellularLocation>
        <location evidence="1">Nucleus</location>
    </subcellularLocation>
</comment>
<dbReference type="PROSITE" id="PS50158">
    <property type="entry name" value="ZF_CCHC"/>
    <property type="match status" value="1"/>
</dbReference>
<feature type="region of interest" description="Disordered" evidence="8">
    <location>
        <begin position="156"/>
        <end position="187"/>
    </location>
</feature>
<dbReference type="OrthoDB" id="2505440at2759"/>
<gene>
    <name evidence="10" type="ORF">CTI12_AA491510</name>
</gene>
<comment type="similarity">
    <text evidence="2">Belongs to the transcriptional coactivator PC4 family.</text>
</comment>
<dbReference type="EMBL" id="PKPP01009387">
    <property type="protein sequence ID" value="PWA48383.1"/>
    <property type="molecule type" value="Genomic_DNA"/>
</dbReference>
<dbReference type="InterPro" id="IPR014876">
    <property type="entry name" value="DEK_C"/>
</dbReference>
<keyword evidence="7" id="KW-0863">Zinc-finger</keyword>
<evidence type="ECO:0000256" key="3">
    <source>
        <dbReference type="ARBA" id="ARBA00023015"/>
    </source>
</evidence>
<evidence type="ECO:0000256" key="5">
    <source>
        <dbReference type="ARBA" id="ARBA00023163"/>
    </source>
</evidence>
<dbReference type="GO" id="GO:0005634">
    <property type="term" value="C:nucleus"/>
    <property type="evidence" value="ECO:0007669"/>
    <property type="project" value="UniProtKB-SubCell"/>
</dbReference>
<proteinExistence type="inferred from homology"/>
<keyword evidence="4" id="KW-0238">DNA-binding</keyword>
<keyword evidence="5" id="KW-0804">Transcription</keyword>
<evidence type="ECO:0000256" key="1">
    <source>
        <dbReference type="ARBA" id="ARBA00004123"/>
    </source>
</evidence>
<evidence type="ECO:0000256" key="2">
    <source>
        <dbReference type="ARBA" id="ARBA00009001"/>
    </source>
</evidence>
<dbReference type="PANTHER" id="PTHR13215">
    <property type="entry name" value="RNA POLYMERASE II TRANSCRIPTIONAL COACTIVATOR"/>
    <property type="match status" value="1"/>
</dbReference>
<keyword evidence="3" id="KW-0805">Transcription regulation</keyword>
<reference evidence="10 11" key="1">
    <citation type="journal article" date="2018" name="Mol. Plant">
        <title>The genome of Artemisia annua provides insight into the evolution of Asteraceae family and artemisinin biosynthesis.</title>
        <authorList>
            <person name="Shen Q."/>
            <person name="Zhang L."/>
            <person name="Liao Z."/>
            <person name="Wang S."/>
            <person name="Yan T."/>
            <person name="Shi P."/>
            <person name="Liu M."/>
            <person name="Fu X."/>
            <person name="Pan Q."/>
            <person name="Wang Y."/>
            <person name="Lv Z."/>
            <person name="Lu X."/>
            <person name="Zhang F."/>
            <person name="Jiang W."/>
            <person name="Ma Y."/>
            <person name="Chen M."/>
            <person name="Hao X."/>
            <person name="Li L."/>
            <person name="Tang Y."/>
            <person name="Lv G."/>
            <person name="Zhou Y."/>
            <person name="Sun X."/>
            <person name="Brodelius P.E."/>
            <person name="Rose J.K.C."/>
            <person name="Tang K."/>
        </authorList>
    </citation>
    <scope>NUCLEOTIDE SEQUENCE [LARGE SCALE GENOMIC DNA]</scope>
    <source>
        <strain evidence="11">cv. Huhao1</strain>
        <tissue evidence="10">Leaf</tissue>
    </source>
</reference>
<keyword evidence="6" id="KW-0539">Nucleus</keyword>
<dbReference type="InterPro" id="IPR045125">
    <property type="entry name" value="Sub1/Tcp4-like"/>
</dbReference>
<accession>A0A2U1LHC0</accession>
<dbReference type="GO" id="GO:0003713">
    <property type="term" value="F:transcription coactivator activity"/>
    <property type="evidence" value="ECO:0007669"/>
    <property type="project" value="InterPro"/>
</dbReference>
<dbReference type="STRING" id="35608.A0A2U1LHC0"/>
<dbReference type="SMART" id="SM00343">
    <property type="entry name" value="ZnF_C2HC"/>
    <property type="match status" value="1"/>
</dbReference>
<dbReference type="Gene3D" id="4.10.60.10">
    <property type="entry name" value="Zinc finger, CCHC-type"/>
    <property type="match status" value="1"/>
</dbReference>
<feature type="compositionally biased region" description="Basic and acidic residues" evidence="8">
    <location>
        <begin position="156"/>
        <end position="169"/>
    </location>
</feature>
<comment type="caution">
    <text evidence="10">The sequence shown here is derived from an EMBL/GenBank/DDBJ whole genome shotgun (WGS) entry which is preliminary data.</text>
</comment>
<dbReference type="GO" id="GO:0060261">
    <property type="term" value="P:positive regulation of transcription initiation by RNA polymerase II"/>
    <property type="evidence" value="ECO:0007669"/>
    <property type="project" value="InterPro"/>
</dbReference>